<protein>
    <submittedName>
        <fullName evidence="1">Uncharacterized protein</fullName>
    </submittedName>
</protein>
<name>A0ACC1XZ22_MELAZ</name>
<comment type="caution">
    <text evidence="1">The sequence shown here is derived from an EMBL/GenBank/DDBJ whole genome shotgun (WGS) entry which is preliminary data.</text>
</comment>
<keyword evidence="2" id="KW-1185">Reference proteome</keyword>
<organism evidence="1 2">
    <name type="scientific">Melia azedarach</name>
    <name type="common">Chinaberry tree</name>
    <dbReference type="NCBI Taxonomy" id="155640"/>
    <lineage>
        <taxon>Eukaryota</taxon>
        <taxon>Viridiplantae</taxon>
        <taxon>Streptophyta</taxon>
        <taxon>Embryophyta</taxon>
        <taxon>Tracheophyta</taxon>
        <taxon>Spermatophyta</taxon>
        <taxon>Magnoliopsida</taxon>
        <taxon>eudicotyledons</taxon>
        <taxon>Gunneridae</taxon>
        <taxon>Pentapetalae</taxon>
        <taxon>rosids</taxon>
        <taxon>malvids</taxon>
        <taxon>Sapindales</taxon>
        <taxon>Meliaceae</taxon>
        <taxon>Melia</taxon>
    </lineage>
</organism>
<gene>
    <name evidence="1" type="ORF">OWV82_013877</name>
</gene>
<proteinExistence type="predicted"/>
<reference evidence="1 2" key="1">
    <citation type="journal article" date="2023" name="Science">
        <title>Complex scaffold remodeling in plant triterpene biosynthesis.</title>
        <authorList>
            <person name="De La Pena R."/>
            <person name="Hodgson H."/>
            <person name="Liu J.C."/>
            <person name="Stephenson M.J."/>
            <person name="Martin A.C."/>
            <person name="Owen C."/>
            <person name="Harkess A."/>
            <person name="Leebens-Mack J."/>
            <person name="Jimenez L.E."/>
            <person name="Osbourn A."/>
            <person name="Sattely E.S."/>
        </authorList>
    </citation>
    <scope>NUCLEOTIDE SEQUENCE [LARGE SCALE GENOMIC DNA]</scope>
    <source>
        <strain evidence="2">cv. JPN11</strain>
        <tissue evidence="1">Leaf</tissue>
    </source>
</reference>
<evidence type="ECO:0000313" key="2">
    <source>
        <dbReference type="Proteomes" id="UP001164539"/>
    </source>
</evidence>
<dbReference type="Proteomes" id="UP001164539">
    <property type="component" value="Chromosome 7"/>
</dbReference>
<dbReference type="EMBL" id="CM051400">
    <property type="protein sequence ID" value="KAJ4715530.1"/>
    <property type="molecule type" value="Genomic_DNA"/>
</dbReference>
<sequence>MDNSYLKGMNSRSGEASQIKQGKRNQELEYETVGRVEPSKEQDRTNLKQGNFDESVGDKWQKGFRQEERNTDGKYVYTNSAEIVNRSSRYLEGQKEGGESKTKKTINSTEPAGSSVLKEKQKDFVKQVSFNKDDNNKFAENSQPRMKNSGIVHTIEQQQKDLTMQERNTETR</sequence>
<evidence type="ECO:0000313" key="1">
    <source>
        <dbReference type="EMBL" id="KAJ4715530.1"/>
    </source>
</evidence>
<accession>A0ACC1XZ22</accession>